<dbReference type="Pfam" id="PF07589">
    <property type="entry name" value="PEP-CTERM"/>
    <property type="match status" value="1"/>
</dbReference>
<evidence type="ECO:0000313" key="3">
    <source>
        <dbReference type="EMBL" id="MDO6452690.1"/>
    </source>
</evidence>
<dbReference type="NCBIfam" id="NF033208">
    <property type="entry name" value="choice_anch_E"/>
    <property type="match status" value="1"/>
</dbReference>
<evidence type="ECO:0000313" key="4">
    <source>
        <dbReference type="Proteomes" id="UP001169862"/>
    </source>
</evidence>
<dbReference type="GeneID" id="89456972"/>
<accession>A0AAW7XF91</accession>
<protein>
    <submittedName>
        <fullName evidence="3">Choice-of-anchor E domain-containing protein</fullName>
    </submittedName>
</protein>
<gene>
    <name evidence="3" type="ORF">Q4490_03845</name>
</gene>
<evidence type="ECO:0000259" key="2">
    <source>
        <dbReference type="Pfam" id="PF07589"/>
    </source>
</evidence>
<keyword evidence="1" id="KW-0732">Signal</keyword>
<dbReference type="Proteomes" id="UP001169862">
    <property type="component" value="Unassembled WGS sequence"/>
</dbReference>
<feature type="domain" description="Ice-binding protein C-terminal" evidence="2">
    <location>
        <begin position="206"/>
        <end position="228"/>
    </location>
</feature>
<organism evidence="3 4">
    <name type="scientific">Neptunomonas phycophila</name>
    <dbReference type="NCBI Taxonomy" id="1572645"/>
    <lineage>
        <taxon>Bacteria</taxon>
        <taxon>Pseudomonadati</taxon>
        <taxon>Pseudomonadota</taxon>
        <taxon>Gammaproteobacteria</taxon>
        <taxon>Oceanospirillales</taxon>
        <taxon>Oceanospirillaceae</taxon>
        <taxon>Neptunomonas</taxon>
    </lineage>
</organism>
<dbReference type="InterPro" id="IPR013424">
    <property type="entry name" value="Ice-binding_C"/>
</dbReference>
<dbReference type="AlphaFoldDB" id="A0AAW7XF91"/>
<evidence type="ECO:0000256" key="1">
    <source>
        <dbReference type="SAM" id="SignalP"/>
    </source>
</evidence>
<sequence length="232" mass="23611">MSLIKKTLAAAVLSATAMSASAALMEVQSQTQTYNDLTVWTQNFTFDLYNPALEGGKALEKVVLSLYGDVVTTISFSSVTDTYVSGSAGALVLATNSATGSTVSLDVSPADSFGNTLPGELVAAGTTVEIGPLSGDDMADWESTDAADLLAFTGPGTFDVDLSAFGTLDLTQVGGNVSSQQETVATGTYTVTYFVDDAAVVTPPSAVPVPGTLALMGLGLLALGARKRSKSA</sequence>
<feature type="chain" id="PRO_5043914004" evidence="1">
    <location>
        <begin position="23"/>
        <end position="232"/>
    </location>
</feature>
<feature type="signal peptide" evidence="1">
    <location>
        <begin position="1"/>
        <end position="22"/>
    </location>
</feature>
<comment type="caution">
    <text evidence="3">The sequence shown here is derived from an EMBL/GenBank/DDBJ whole genome shotgun (WGS) entry which is preliminary data.</text>
</comment>
<dbReference type="EMBL" id="JAUOPG010000002">
    <property type="protein sequence ID" value="MDO6452690.1"/>
    <property type="molecule type" value="Genomic_DNA"/>
</dbReference>
<reference evidence="3" key="1">
    <citation type="submission" date="2023-07" db="EMBL/GenBank/DDBJ databases">
        <title>Genome content predicts the carbon catabolic preferences of heterotrophic bacteria.</title>
        <authorList>
            <person name="Gralka M."/>
        </authorList>
    </citation>
    <scope>NUCLEOTIDE SEQUENCE</scope>
    <source>
        <strain evidence="3">I2M16</strain>
    </source>
</reference>
<name>A0AAW7XF91_9GAMM</name>
<dbReference type="RefSeq" id="WP_075172811.1">
    <property type="nucleotide sequence ID" value="NZ_CAXPFL010000006.1"/>
</dbReference>
<dbReference type="NCBIfam" id="TIGR02595">
    <property type="entry name" value="PEP_CTERM"/>
    <property type="match status" value="1"/>
</dbReference>
<proteinExistence type="predicted"/>